<dbReference type="AlphaFoldDB" id="A0AAD7WIJ1"/>
<protein>
    <submittedName>
        <fullName evidence="1">Uncharacterized protein</fullName>
    </submittedName>
</protein>
<gene>
    <name evidence="1" type="ORF">AAFF_G00432970</name>
</gene>
<keyword evidence="2" id="KW-1185">Reference proteome</keyword>
<comment type="caution">
    <text evidence="1">The sequence shown here is derived from an EMBL/GenBank/DDBJ whole genome shotgun (WGS) entry which is preliminary data.</text>
</comment>
<evidence type="ECO:0000313" key="1">
    <source>
        <dbReference type="EMBL" id="KAJ8397950.1"/>
    </source>
</evidence>
<accession>A0AAD7WIJ1</accession>
<name>A0AAD7WIJ1_9TELE</name>
<reference evidence="1" key="1">
    <citation type="journal article" date="2023" name="Science">
        <title>Genome structures resolve the early diversification of teleost fishes.</title>
        <authorList>
            <person name="Parey E."/>
            <person name="Louis A."/>
            <person name="Montfort J."/>
            <person name="Bouchez O."/>
            <person name="Roques C."/>
            <person name="Iampietro C."/>
            <person name="Lluch J."/>
            <person name="Castinel A."/>
            <person name="Donnadieu C."/>
            <person name="Desvignes T."/>
            <person name="Floi Bucao C."/>
            <person name="Jouanno E."/>
            <person name="Wen M."/>
            <person name="Mejri S."/>
            <person name="Dirks R."/>
            <person name="Jansen H."/>
            <person name="Henkel C."/>
            <person name="Chen W.J."/>
            <person name="Zahm M."/>
            <person name="Cabau C."/>
            <person name="Klopp C."/>
            <person name="Thompson A.W."/>
            <person name="Robinson-Rechavi M."/>
            <person name="Braasch I."/>
            <person name="Lecointre G."/>
            <person name="Bobe J."/>
            <person name="Postlethwait J.H."/>
            <person name="Berthelot C."/>
            <person name="Roest Crollius H."/>
            <person name="Guiguen Y."/>
        </authorList>
    </citation>
    <scope>NUCLEOTIDE SEQUENCE</scope>
    <source>
        <strain evidence="1">NC1722</strain>
    </source>
</reference>
<dbReference type="Proteomes" id="UP001221898">
    <property type="component" value="Unassembled WGS sequence"/>
</dbReference>
<sequence>MAVAGEKYSLSSPNMLGEAGPQLDRLVFGNCPHAPIRRWDSGGKNISVAHSVEVPL</sequence>
<organism evidence="1 2">
    <name type="scientific">Aldrovandia affinis</name>
    <dbReference type="NCBI Taxonomy" id="143900"/>
    <lineage>
        <taxon>Eukaryota</taxon>
        <taxon>Metazoa</taxon>
        <taxon>Chordata</taxon>
        <taxon>Craniata</taxon>
        <taxon>Vertebrata</taxon>
        <taxon>Euteleostomi</taxon>
        <taxon>Actinopterygii</taxon>
        <taxon>Neopterygii</taxon>
        <taxon>Teleostei</taxon>
        <taxon>Notacanthiformes</taxon>
        <taxon>Halosauridae</taxon>
        <taxon>Aldrovandia</taxon>
    </lineage>
</organism>
<dbReference type="EMBL" id="JAINUG010000094">
    <property type="protein sequence ID" value="KAJ8397950.1"/>
    <property type="molecule type" value="Genomic_DNA"/>
</dbReference>
<evidence type="ECO:0000313" key="2">
    <source>
        <dbReference type="Proteomes" id="UP001221898"/>
    </source>
</evidence>
<proteinExistence type="predicted"/>